<dbReference type="Proteomes" id="UP001164250">
    <property type="component" value="Chromosome 13"/>
</dbReference>
<organism evidence="1 2">
    <name type="scientific">Pistacia atlantica</name>
    <dbReference type="NCBI Taxonomy" id="434234"/>
    <lineage>
        <taxon>Eukaryota</taxon>
        <taxon>Viridiplantae</taxon>
        <taxon>Streptophyta</taxon>
        <taxon>Embryophyta</taxon>
        <taxon>Tracheophyta</taxon>
        <taxon>Spermatophyta</taxon>
        <taxon>Magnoliopsida</taxon>
        <taxon>eudicotyledons</taxon>
        <taxon>Gunneridae</taxon>
        <taxon>Pentapetalae</taxon>
        <taxon>rosids</taxon>
        <taxon>malvids</taxon>
        <taxon>Sapindales</taxon>
        <taxon>Anacardiaceae</taxon>
        <taxon>Pistacia</taxon>
    </lineage>
</organism>
<evidence type="ECO:0000313" key="2">
    <source>
        <dbReference type="Proteomes" id="UP001164250"/>
    </source>
</evidence>
<gene>
    <name evidence="1" type="ORF">Patl1_24354</name>
</gene>
<proteinExistence type="predicted"/>
<reference evidence="2" key="1">
    <citation type="journal article" date="2023" name="G3 (Bethesda)">
        <title>Genome assembly and association tests identify interacting loci associated with vigor, precocity, and sex in interspecific pistachio rootstocks.</title>
        <authorList>
            <person name="Palmer W."/>
            <person name="Jacygrad E."/>
            <person name="Sagayaradj S."/>
            <person name="Cavanaugh K."/>
            <person name="Han R."/>
            <person name="Bertier L."/>
            <person name="Beede B."/>
            <person name="Kafkas S."/>
            <person name="Golino D."/>
            <person name="Preece J."/>
            <person name="Michelmore R."/>
        </authorList>
    </citation>
    <scope>NUCLEOTIDE SEQUENCE [LARGE SCALE GENOMIC DNA]</scope>
</reference>
<dbReference type="EMBL" id="CM047909">
    <property type="protein sequence ID" value="KAJ0078854.1"/>
    <property type="molecule type" value="Genomic_DNA"/>
</dbReference>
<keyword evidence="2" id="KW-1185">Reference proteome</keyword>
<protein>
    <submittedName>
        <fullName evidence="1">Uncharacterized protein</fullName>
    </submittedName>
</protein>
<accession>A0ACC0ZY01</accession>
<comment type="caution">
    <text evidence="1">The sequence shown here is derived from an EMBL/GenBank/DDBJ whole genome shotgun (WGS) entry which is preliminary data.</text>
</comment>
<evidence type="ECO:0000313" key="1">
    <source>
        <dbReference type="EMBL" id="KAJ0078854.1"/>
    </source>
</evidence>
<sequence length="462" mass="53632">MLLDVPTLDIWETIKKGFPNSSNGSRIIFSFQEADAARYPEIRFFGRELLRLKWEDTKIASTQSKKGGDNDIVNKTNPDWELKSRLEGAFKYLDKDDDNDIRFLMVLDNIYALNVWYNLETIVSKNTNTCSRVILITRDAYLARCFGLSVALFKLDLLKEGDDWTLFLKKAKKYKTKFLEENEDKSSEQDQKKLDEIKEMVWKKCRGLPLSICVLGGQLYSKKLNNISEWPQEIEKIMPGREEKKDPTLQDMDADHSISEDVLSSLGKLDPSQVWALGYKDLSPHLKECLHYSSLFPKSYEIPVRRILQLWIAEGLVEPSKGKEQTTPEDEVTKYFEELEARSMIEVAKRRLDGTPKTCRIPITLRDAFCPDAEEKGLFYIHRKSDSTSTSKNLNIRRLAEHFDIKINPPDEKIEYLRSFISFKTRKSDKPAKEVIDFLNKMISKRSWYGLLKVLDLEGVYC</sequence>
<name>A0ACC0ZY01_9ROSI</name>